<reference evidence="1 2" key="1">
    <citation type="submission" date="2018-05" db="EMBL/GenBank/DDBJ databases">
        <title>Complete Genome Sequence of Deinococcus sp. strain 17bor-2.</title>
        <authorList>
            <person name="Srinivasan S."/>
        </authorList>
    </citation>
    <scope>NUCLEOTIDE SEQUENCE [LARGE SCALE GENOMIC DNA]</scope>
    <source>
        <strain evidence="1 2">17bor-2</strain>
    </source>
</reference>
<protein>
    <recommendedName>
        <fullName evidence="3">DUF2314 domain-containing protein</fullName>
    </recommendedName>
</protein>
<organism evidence="1 2">
    <name type="scientific">Deinococcus irradiatisoli</name>
    <dbReference type="NCBI Taxonomy" id="2202254"/>
    <lineage>
        <taxon>Bacteria</taxon>
        <taxon>Thermotogati</taxon>
        <taxon>Deinococcota</taxon>
        <taxon>Deinococci</taxon>
        <taxon>Deinococcales</taxon>
        <taxon>Deinococcaceae</taxon>
        <taxon>Deinococcus</taxon>
    </lineage>
</organism>
<dbReference type="OrthoDB" id="72278at2"/>
<evidence type="ECO:0000313" key="1">
    <source>
        <dbReference type="EMBL" id="AWN24299.1"/>
    </source>
</evidence>
<keyword evidence="2" id="KW-1185">Reference proteome</keyword>
<dbReference type="EMBL" id="CP029494">
    <property type="protein sequence ID" value="AWN24299.1"/>
    <property type="molecule type" value="Genomic_DNA"/>
</dbReference>
<accession>A0A2Z3JNE2</accession>
<evidence type="ECO:0008006" key="3">
    <source>
        <dbReference type="Google" id="ProtNLM"/>
    </source>
</evidence>
<evidence type="ECO:0000313" key="2">
    <source>
        <dbReference type="Proteomes" id="UP000245368"/>
    </source>
</evidence>
<dbReference type="AlphaFoldDB" id="A0A2Z3JNE2"/>
<dbReference type="Proteomes" id="UP000245368">
    <property type="component" value="Chromosome"/>
</dbReference>
<proteinExistence type="predicted"/>
<gene>
    <name evidence="1" type="ORF">DKM44_14565</name>
</gene>
<dbReference type="KEGG" id="dez:DKM44_14565"/>
<dbReference type="RefSeq" id="WP_109828024.1">
    <property type="nucleotide sequence ID" value="NZ_CP029494.1"/>
</dbReference>
<sequence length="97" mass="10731">MTNDITNTFATPEYTLLPMYRQQRHLVPGSQACVLVADRFTPTIQEDVWLEVVRCDGDLYLGRVCSSVPQFPQLSLGTEVAFELEQVLAVRGSGVAA</sequence>
<name>A0A2Z3JNE2_9DEIO</name>